<keyword evidence="18" id="KW-1185">Reference proteome</keyword>
<evidence type="ECO:0000256" key="9">
    <source>
        <dbReference type="ARBA" id="ARBA00022989"/>
    </source>
</evidence>
<dbReference type="InterPro" id="IPR002113">
    <property type="entry name" value="ADT_euk_type"/>
</dbReference>
<dbReference type="Gene3D" id="1.50.40.10">
    <property type="entry name" value="Mitochondrial carrier domain"/>
    <property type="match status" value="1"/>
</dbReference>
<dbReference type="GO" id="GO:0005743">
    <property type="term" value="C:mitochondrial inner membrane"/>
    <property type="evidence" value="ECO:0007669"/>
    <property type="project" value="UniProtKB-SubCell"/>
</dbReference>
<comment type="function">
    <text evidence="13">ADP:ATP antiporter that mediates import of ADP into the mitochondrial matrix for ATP synthesis, and export of ATP out to fuel the cell. Cycles between the cytoplasmic-open state (c-state) and the matrix-open state (m-state): operates by the alternating access mechanism with a single substrate-binding site intermittently exposed to either the cytosolic (c-state) or matrix (m-state) side of the inner mitochondrial membrane.</text>
</comment>
<keyword evidence="8" id="KW-0999">Mitochondrion inner membrane</keyword>
<dbReference type="InterPro" id="IPR002067">
    <property type="entry name" value="MCP"/>
</dbReference>
<feature type="repeat" description="Solcar" evidence="14">
    <location>
        <begin position="182"/>
        <end position="274"/>
    </location>
</feature>
<reference evidence="17 18" key="1">
    <citation type="journal article" date="2019" name="G3 (Bethesda)">
        <title>Sequencing of a Wild Apple (Malus baccata) Genome Unravels the Differences Between Cultivated and Wild Apple Species Regarding Disease Resistance and Cold Tolerance.</title>
        <authorList>
            <person name="Chen X."/>
        </authorList>
    </citation>
    <scope>NUCLEOTIDE SEQUENCE [LARGE SCALE GENOMIC DNA]</scope>
    <source>
        <strain evidence="18">cv. Shandingzi</strain>
        <tissue evidence="17">Leaves</tissue>
    </source>
</reference>
<feature type="repeat" description="Solcar" evidence="14">
    <location>
        <begin position="77"/>
        <end position="170"/>
    </location>
</feature>
<feature type="transmembrane region" description="Helical" evidence="16">
    <location>
        <begin position="180"/>
        <end position="203"/>
    </location>
</feature>
<dbReference type="PRINTS" id="PR00926">
    <property type="entry name" value="MITOCARRIER"/>
</dbReference>
<dbReference type="EMBL" id="VIEB01000938">
    <property type="protein sequence ID" value="TQD77873.1"/>
    <property type="molecule type" value="Genomic_DNA"/>
</dbReference>
<dbReference type="FunFam" id="1.50.40.10:FF:000001">
    <property type="entry name" value="ADP,ATP carrier protein, mitochondrial"/>
    <property type="match status" value="1"/>
</dbReference>
<comment type="catalytic activity">
    <reaction evidence="12">
        <text>ADP(in) + ATP(out) = ADP(out) + ATP(in)</text>
        <dbReference type="Rhea" id="RHEA:34999"/>
        <dbReference type="ChEBI" id="CHEBI:30616"/>
        <dbReference type="ChEBI" id="CHEBI:456216"/>
    </reaction>
    <physiologicalReaction direction="left-to-right" evidence="12">
        <dbReference type="Rhea" id="RHEA:35000"/>
    </physiologicalReaction>
</comment>
<dbReference type="SUPFAM" id="SSF52058">
    <property type="entry name" value="L domain-like"/>
    <property type="match status" value="1"/>
</dbReference>
<feature type="transmembrane region" description="Helical" evidence="16">
    <location>
        <begin position="245"/>
        <end position="264"/>
    </location>
</feature>
<dbReference type="STRING" id="106549.A0A540KUG4"/>
<evidence type="ECO:0000256" key="6">
    <source>
        <dbReference type="ARBA" id="ARBA00022692"/>
    </source>
</evidence>
<evidence type="ECO:0008006" key="19">
    <source>
        <dbReference type="Google" id="ProtNLM"/>
    </source>
</evidence>
<accession>A0A540KUG4</accession>
<gene>
    <name evidence="17" type="ORF">C1H46_036598</name>
</gene>
<evidence type="ECO:0000256" key="8">
    <source>
        <dbReference type="ARBA" id="ARBA00022792"/>
    </source>
</evidence>
<evidence type="ECO:0000256" key="3">
    <source>
        <dbReference type="ARBA" id="ARBA00011245"/>
    </source>
</evidence>
<dbReference type="SUPFAM" id="SSF103506">
    <property type="entry name" value="Mitochondrial carrier"/>
    <property type="match status" value="1"/>
</dbReference>
<keyword evidence="5" id="KW-0050">Antiport</keyword>
<comment type="similarity">
    <text evidence="2 15">Belongs to the mitochondrial carrier (TC 2.A.29) family.</text>
</comment>
<dbReference type="InterPro" id="IPR018108">
    <property type="entry name" value="MCP_transmembrane"/>
</dbReference>
<dbReference type="InterPro" id="IPR023395">
    <property type="entry name" value="MCP_dom_sf"/>
</dbReference>
<evidence type="ECO:0000256" key="2">
    <source>
        <dbReference type="ARBA" id="ARBA00006375"/>
    </source>
</evidence>
<organism evidence="17 18">
    <name type="scientific">Malus baccata</name>
    <name type="common">Siberian crab apple</name>
    <name type="synonym">Pyrus baccata</name>
    <dbReference type="NCBI Taxonomy" id="106549"/>
    <lineage>
        <taxon>Eukaryota</taxon>
        <taxon>Viridiplantae</taxon>
        <taxon>Streptophyta</taxon>
        <taxon>Embryophyta</taxon>
        <taxon>Tracheophyta</taxon>
        <taxon>Spermatophyta</taxon>
        <taxon>Magnoliopsida</taxon>
        <taxon>eudicotyledons</taxon>
        <taxon>Gunneridae</taxon>
        <taxon>Pentapetalae</taxon>
        <taxon>rosids</taxon>
        <taxon>fabids</taxon>
        <taxon>Rosales</taxon>
        <taxon>Rosaceae</taxon>
        <taxon>Amygdaloideae</taxon>
        <taxon>Maleae</taxon>
        <taxon>Malus</taxon>
    </lineage>
</organism>
<evidence type="ECO:0000256" key="14">
    <source>
        <dbReference type="PROSITE-ProRule" id="PRU00282"/>
    </source>
</evidence>
<evidence type="ECO:0000256" key="1">
    <source>
        <dbReference type="ARBA" id="ARBA00004448"/>
    </source>
</evidence>
<evidence type="ECO:0000256" key="4">
    <source>
        <dbReference type="ARBA" id="ARBA00022448"/>
    </source>
</evidence>
<proteinExistence type="inferred from homology"/>
<comment type="subunit">
    <text evidence="3">Monomer.</text>
</comment>
<keyword evidence="10" id="KW-0496">Mitochondrion</keyword>
<sequence>MADGSSRPSIFQKTYGQSYLVSRLSPKLHTSNYAVTGAYANGALQSPLLRTFDGTALAQVSPLSPIMAQAPAEKGAAGFAVDFLMGGVSAAVSKTAAAPIERVKLLIQNQDEMIKTGRLSEPYKGISDCFARTIKDEGVLSLWRGNTANVIRYFPTQALNFAFKDYFKRLFNFKKDRDGYWKWFAGNLASGGAAGASSLLFVYSLDYARTRLANDAKAAKKGGERQFNGLVDVYKKTLKSDGIAGLYRGFSISCVGIIVYRGLYFGMYDSLKPVVLTGGLQDSFVASFLLGWGITIGAGLASYPIDTVRRRMMMTSGEAVKYNSSLDAFKQIIKNEGAKSLFKGAGANILRAVAGAGVLAGYDKLQGCPYGAALTRMGPTGRGRARDVDFLELEEILLNSNCFCGILPHKVWPTLRSFMSLILVTTDSKYLDLRYNEFEGPLPPELQYKTRRHFCYNNLFASVIPATLGGSSASAVVFANNNFGGCLPPIVVNFADSLEELLLVNTNLSGCFTTTSGVSVHTSLHLSESSDEVWHLNLQMLPEMSSAWRNEWVTKQNTARPFA</sequence>
<name>A0A540KUG4_MALBA</name>
<evidence type="ECO:0000256" key="16">
    <source>
        <dbReference type="SAM" id="Phobius"/>
    </source>
</evidence>
<dbReference type="AlphaFoldDB" id="A0A540KUG4"/>
<dbReference type="PROSITE" id="PS50920">
    <property type="entry name" value="SOLCAR"/>
    <property type="match status" value="3"/>
</dbReference>
<evidence type="ECO:0000313" key="18">
    <source>
        <dbReference type="Proteomes" id="UP000315295"/>
    </source>
</evidence>
<keyword evidence="9 16" id="KW-1133">Transmembrane helix</keyword>
<dbReference type="Pfam" id="PF00153">
    <property type="entry name" value="Mito_carr"/>
    <property type="match status" value="3"/>
</dbReference>
<dbReference type="PANTHER" id="PTHR45635:SF14">
    <property type="entry name" value="ADP_ATP TRANSLOCASE"/>
    <property type="match status" value="1"/>
</dbReference>
<dbReference type="PANTHER" id="PTHR45635">
    <property type="entry name" value="ADP,ATP CARRIER PROTEIN 1-RELATED-RELATED"/>
    <property type="match status" value="1"/>
</dbReference>
<evidence type="ECO:0000256" key="7">
    <source>
        <dbReference type="ARBA" id="ARBA00022737"/>
    </source>
</evidence>
<dbReference type="GO" id="GO:0140021">
    <property type="term" value="P:mitochondrial ADP transmembrane transport"/>
    <property type="evidence" value="ECO:0007669"/>
    <property type="project" value="InterPro"/>
</dbReference>
<protein>
    <recommendedName>
        <fullName evidence="19">ADP/ATP translocase</fullName>
    </recommendedName>
</protein>
<comment type="subcellular location">
    <subcellularLocation>
        <location evidence="1">Mitochondrion inner membrane</location>
        <topology evidence="1">Multi-pass membrane protein</topology>
    </subcellularLocation>
</comment>
<dbReference type="PRINTS" id="PR00927">
    <property type="entry name" value="ADPTRNSLCASE"/>
</dbReference>
<feature type="transmembrane region" description="Helical" evidence="16">
    <location>
        <begin position="284"/>
        <end position="305"/>
    </location>
</feature>
<evidence type="ECO:0000256" key="5">
    <source>
        <dbReference type="ARBA" id="ARBA00022449"/>
    </source>
</evidence>
<dbReference type="InterPro" id="IPR032675">
    <property type="entry name" value="LRR_dom_sf"/>
</dbReference>
<keyword evidence="11 14" id="KW-0472">Membrane</keyword>
<dbReference type="GO" id="GO:1990544">
    <property type="term" value="P:mitochondrial ATP transmembrane transport"/>
    <property type="evidence" value="ECO:0007669"/>
    <property type="project" value="InterPro"/>
</dbReference>
<evidence type="ECO:0000256" key="10">
    <source>
        <dbReference type="ARBA" id="ARBA00023128"/>
    </source>
</evidence>
<dbReference type="Gene3D" id="3.80.10.10">
    <property type="entry name" value="Ribonuclease Inhibitor"/>
    <property type="match status" value="1"/>
</dbReference>
<evidence type="ECO:0000313" key="17">
    <source>
        <dbReference type="EMBL" id="TQD77873.1"/>
    </source>
</evidence>
<dbReference type="GO" id="GO:0005471">
    <property type="term" value="F:ATP:ADP antiporter activity"/>
    <property type="evidence" value="ECO:0007669"/>
    <property type="project" value="InterPro"/>
</dbReference>
<comment type="caution">
    <text evidence="17">The sequence shown here is derived from an EMBL/GenBank/DDBJ whole genome shotgun (WGS) entry which is preliminary data.</text>
</comment>
<evidence type="ECO:0000256" key="12">
    <source>
        <dbReference type="ARBA" id="ARBA00024143"/>
    </source>
</evidence>
<feature type="repeat" description="Solcar" evidence="14">
    <location>
        <begin position="282"/>
        <end position="368"/>
    </location>
</feature>
<evidence type="ECO:0000256" key="13">
    <source>
        <dbReference type="ARBA" id="ARBA00045250"/>
    </source>
</evidence>
<keyword evidence="6 14" id="KW-0812">Transmembrane</keyword>
<evidence type="ECO:0000256" key="11">
    <source>
        <dbReference type="ARBA" id="ARBA00023136"/>
    </source>
</evidence>
<dbReference type="Proteomes" id="UP000315295">
    <property type="component" value="Unassembled WGS sequence"/>
</dbReference>
<evidence type="ECO:0000256" key="15">
    <source>
        <dbReference type="RuleBase" id="RU000488"/>
    </source>
</evidence>
<keyword evidence="7" id="KW-0677">Repeat</keyword>
<keyword evidence="4 15" id="KW-0813">Transport</keyword>